<feature type="domain" description="MRH" evidence="8">
    <location>
        <begin position="82"/>
        <end position="191"/>
    </location>
</feature>
<dbReference type="Proteomes" id="UP000031443">
    <property type="component" value="Unassembled WGS sequence"/>
</dbReference>
<reference evidence="10" key="1">
    <citation type="journal article" date="2013" name="Nat. Genet.">
        <title>The draft genomes of soft-shell turtle and green sea turtle yield insights into the development and evolution of the turtle-specific body plan.</title>
        <authorList>
            <person name="Wang Z."/>
            <person name="Pascual-Anaya J."/>
            <person name="Zadissa A."/>
            <person name="Li W."/>
            <person name="Niimura Y."/>
            <person name="Huang Z."/>
            <person name="Li C."/>
            <person name="White S."/>
            <person name="Xiong Z."/>
            <person name="Fang D."/>
            <person name="Wang B."/>
            <person name="Ming Y."/>
            <person name="Chen Y."/>
            <person name="Zheng Y."/>
            <person name="Kuraku S."/>
            <person name="Pignatelli M."/>
            <person name="Herrero J."/>
            <person name="Beal K."/>
            <person name="Nozawa M."/>
            <person name="Li Q."/>
            <person name="Wang J."/>
            <person name="Zhang H."/>
            <person name="Yu L."/>
            <person name="Shigenobu S."/>
            <person name="Wang J."/>
            <person name="Liu J."/>
            <person name="Flicek P."/>
            <person name="Searle S."/>
            <person name="Wang J."/>
            <person name="Kuratani S."/>
            <person name="Yin Y."/>
            <person name="Aken B."/>
            <person name="Zhang G."/>
            <person name="Irie N."/>
        </authorList>
    </citation>
    <scope>NUCLEOTIDE SEQUENCE [LARGE SCALE GENOMIC DNA]</scope>
</reference>
<dbReference type="GO" id="GO:0005788">
    <property type="term" value="C:endoplasmic reticulum lumen"/>
    <property type="evidence" value="ECO:0007669"/>
    <property type="project" value="UniProtKB-SubCell"/>
</dbReference>
<dbReference type="PANTHER" id="PTHR15414:SF0">
    <property type="entry name" value="ENDOPLASMIC RETICULUM LECTIN 1"/>
    <property type="match status" value="1"/>
</dbReference>
<evidence type="ECO:0000256" key="6">
    <source>
        <dbReference type="RuleBase" id="RU369099"/>
    </source>
</evidence>
<dbReference type="InterPro" id="IPR009011">
    <property type="entry name" value="Man6P_isomerase_rcpt-bd_dom_sf"/>
</dbReference>
<dbReference type="Pfam" id="PF07915">
    <property type="entry name" value="PRKCSH"/>
    <property type="match status" value="2"/>
</dbReference>
<organism evidence="9 10">
    <name type="scientific">Chelonia mydas</name>
    <name type="common">Green sea-turtle</name>
    <name type="synonym">Chelonia agassizi</name>
    <dbReference type="NCBI Taxonomy" id="8469"/>
    <lineage>
        <taxon>Eukaryota</taxon>
        <taxon>Metazoa</taxon>
        <taxon>Chordata</taxon>
        <taxon>Craniata</taxon>
        <taxon>Vertebrata</taxon>
        <taxon>Euteleostomi</taxon>
        <taxon>Archelosauria</taxon>
        <taxon>Testudinata</taxon>
        <taxon>Testudines</taxon>
        <taxon>Cryptodira</taxon>
        <taxon>Durocryptodira</taxon>
        <taxon>Americhelydia</taxon>
        <taxon>Chelonioidea</taxon>
        <taxon>Cheloniidae</taxon>
        <taxon>Chelonia</taxon>
    </lineage>
</organism>
<dbReference type="InterPro" id="IPR044822">
    <property type="entry name" value="Myb_DNA-bind_4"/>
</dbReference>
<keyword evidence="10" id="KW-1185">Reference proteome</keyword>
<keyword evidence="2" id="KW-0732">Signal</keyword>
<evidence type="ECO:0000259" key="8">
    <source>
        <dbReference type="PROSITE" id="PS51914"/>
    </source>
</evidence>
<comment type="function">
    <text evidence="5">Probable lectin that binds selectively to improperly folded lumenal proteins. May function in endoplasmic reticulum quality control and endoplasmic reticulum-associated degradation (ERAD) of both non-glycosylated proteins and glycoproteins.</text>
</comment>
<evidence type="ECO:0000256" key="1">
    <source>
        <dbReference type="ARBA" id="ARBA00004319"/>
    </source>
</evidence>
<dbReference type="InterPro" id="IPR045149">
    <property type="entry name" value="OS-9-like"/>
</dbReference>
<evidence type="ECO:0000256" key="5">
    <source>
        <dbReference type="ARBA" id="ARBA00037585"/>
    </source>
</evidence>
<feature type="region of interest" description="Disordered" evidence="7">
    <location>
        <begin position="492"/>
        <end position="557"/>
    </location>
</feature>
<dbReference type="Gene3D" id="3.40.50.10140">
    <property type="entry name" value="Toll/interleukin-1 receptor homology (TIR) domain"/>
    <property type="match status" value="1"/>
</dbReference>
<evidence type="ECO:0000313" key="10">
    <source>
        <dbReference type="Proteomes" id="UP000031443"/>
    </source>
</evidence>
<comment type="subcellular location">
    <subcellularLocation>
        <location evidence="1 6">Endoplasmic reticulum lumen</location>
    </subcellularLocation>
</comment>
<evidence type="ECO:0000256" key="2">
    <source>
        <dbReference type="ARBA" id="ARBA00022729"/>
    </source>
</evidence>
<dbReference type="SUPFAM" id="SSF52200">
    <property type="entry name" value="Toll/Interleukin receptor TIR domain"/>
    <property type="match status" value="1"/>
</dbReference>
<dbReference type="GO" id="GO:0030970">
    <property type="term" value="P:retrograde protein transport, ER to cytosol"/>
    <property type="evidence" value="ECO:0007669"/>
    <property type="project" value="TreeGrafter"/>
</dbReference>
<evidence type="ECO:0000256" key="3">
    <source>
        <dbReference type="ARBA" id="ARBA00022824"/>
    </source>
</evidence>
<dbReference type="GO" id="GO:0030968">
    <property type="term" value="P:endoplasmic reticulum unfolded protein response"/>
    <property type="evidence" value="ECO:0007669"/>
    <property type="project" value="UniProtKB-UniRule"/>
</dbReference>
<dbReference type="SUPFAM" id="SSF50911">
    <property type="entry name" value="Mannose 6-phosphate receptor domain"/>
    <property type="match status" value="1"/>
</dbReference>
<dbReference type="PANTHER" id="PTHR15414">
    <property type="entry name" value="OS-9-RELATED"/>
    <property type="match status" value="1"/>
</dbReference>
<evidence type="ECO:0000313" key="9">
    <source>
        <dbReference type="EMBL" id="EMP23879.1"/>
    </source>
</evidence>
<dbReference type="EMBL" id="KB606432">
    <property type="protein sequence ID" value="EMP23879.1"/>
    <property type="molecule type" value="Genomic_DNA"/>
</dbReference>
<dbReference type="InterPro" id="IPR044865">
    <property type="entry name" value="MRH_dom"/>
</dbReference>
<evidence type="ECO:0000256" key="7">
    <source>
        <dbReference type="SAM" id="MobiDB-lite"/>
    </source>
</evidence>
<dbReference type="STRING" id="8469.M7AHU6"/>
<sequence>MSPLELLCVGAARELLMLPLPQAPPPPVEGGTCCCFRELLELSDDIPFRVNWPGTDFSLPTTGVLYKEDNYIIMTTVDKEKYKCILPLIANGDEIESYWTYEVCHGKYIRQYHEEKETGQIPTKNIEGQMTPYYPVGMGNGTPCILRHNLPRSSTVMYICHPEAKHEILSVAEVTTCEYEVVILTPLLCNHPKYRFRASPVNDIFCQSLPGSPLKPHNLEQLEQQQEMLKMPFRRVKEEEIHATKEEKFSSIHKPVAVGSQQLLTVGTTHISKLTDDQLIKEFLSGSYCFHGGVGWWKYEFCYGKYVHQYHEDKESGKTSVVVGTWNKEEHIEWAKKNVARAYHLQEDGMQTVRVVSHFYGNGDVCDLTDKPRQVTVKLKRSPAWSSAELLDLISIWGEEAVQSQLHSSHRNYDTYGQISRCIIERGHDWDILQCRVKVKELWNTYHKVWEANRHSGAVPTSCRFYKELDAILGGDPTSTAKAPVDTSLAHVPVESGPSQEEEILDEEGDGDPEAGDDSEVRDACSQELFATLEEPSQSQQSDLGEAQAGEKAPAAERLRRIRKWPRRTKGDFLREVMMHCTAEKQELKEWWDSKKRDRKENVARQKEAMERLLNAAVPKLFAEKQELKEWWDSKKRDRKENVARQKEAMERLLNGMEHQGDMLQVLNENEDSLIMVVLEDLIPNSVPQKFSKLRKLLKRKTHLKWSPEEHKQKIFWHQLTGALKTFNDPLALKADNGLTKYMYEMECDY</sequence>
<name>M7AHU6_CHEMY</name>
<keyword evidence="3 6" id="KW-0256">Endoplasmic reticulum</keyword>
<protein>
    <recommendedName>
        <fullName evidence="6">Endoplasmic reticulum lectin</fullName>
    </recommendedName>
    <alternativeName>
        <fullName evidence="6">Protein OS-9</fullName>
    </alternativeName>
</protein>
<dbReference type="GO" id="GO:0030246">
    <property type="term" value="F:carbohydrate binding"/>
    <property type="evidence" value="ECO:0007669"/>
    <property type="project" value="UniProtKB-UniRule"/>
</dbReference>
<proteinExistence type="inferred from homology"/>
<comment type="similarity">
    <text evidence="6">Belongs to the OS-9 family.</text>
</comment>
<evidence type="ECO:0000256" key="4">
    <source>
        <dbReference type="ARBA" id="ARBA00023157"/>
    </source>
</evidence>
<dbReference type="Pfam" id="PF13837">
    <property type="entry name" value="Myb_DNA-bind_4"/>
    <property type="match status" value="1"/>
</dbReference>
<accession>M7AHU6</accession>
<dbReference type="Gene3D" id="2.70.130.10">
    <property type="entry name" value="Mannose-6-phosphate receptor binding domain"/>
    <property type="match status" value="2"/>
</dbReference>
<dbReference type="FunFam" id="2.70.130.10:FF:000001">
    <property type="entry name" value="Endoplasmic reticulum lectin 1"/>
    <property type="match status" value="1"/>
</dbReference>
<keyword evidence="6 9" id="KW-0430">Lectin</keyword>
<dbReference type="AlphaFoldDB" id="M7AHU6"/>
<feature type="domain" description="MRH" evidence="8">
    <location>
        <begin position="287"/>
        <end position="414"/>
    </location>
</feature>
<dbReference type="InterPro" id="IPR035897">
    <property type="entry name" value="Toll_tir_struct_dom_sf"/>
</dbReference>
<dbReference type="PROSITE" id="PS51914">
    <property type="entry name" value="MRH"/>
    <property type="match status" value="2"/>
</dbReference>
<gene>
    <name evidence="9" type="ORF">UY3_19053</name>
</gene>
<comment type="function">
    <text evidence="6">Lectin involved in the quality control of the secretory pathway. As a member of the endoplasmic reticulum-associated degradation lumenal (ERAD-L) surveillance system, targets misfolded endoplasmic reticulum lumenal glycoproteins for degradation.</text>
</comment>
<dbReference type="InterPro" id="IPR012913">
    <property type="entry name" value="OS9-like_dom"/>
</dbReference>
<feature type="compositionally biased region" description="Acidic residues" evidence="7">
    <location>
        <begin position="500"/>
        <end position="518"/>
    </location>
</feature>
<keyword evidence="4" id="KW-1015">Disulfide bond</keyword>